<reference evidence="1 2" key="1">
    <citation type="submission" date="2019-06" db="EMBL/GenBank/DDBJ databases">
        <title>Paenimaribius caenipelagi gen. nov., sp. nov., isolated from a tidal flat.</title>
        <authorList>
            <person name="Yoon J.-H."/>
        </authorList>
    </citation>
    <scope>NUCLEOTIDE SEQUENCE [LARGE SCALE GENOMIC DNA]</scope>
    <source>
        <strain evidence="1 2">JBTF-M29</strain>
    </source>
</reference>
<dbReference type="Proteomes" id="UP000318590">
    <property type="component" value="Unassembled WGS sequence"/>
</dbReference>
<dbReference type="Gene3D" id="3.40.50.410">
    <property type="entry name" value="von Willebrand factor, type A domain"/>
    <property type="match status" value="1"/>
</dbReference>
<protein>
    <submittedName>
        <fullName evidence="1">DUF1194 domain-containing protein</fullName>
    </submittedName>
</protein>
<evidence type="ECO:0000313" key="1">
    <source>
        <dbReference type="EMBL" id="TRD23063.1"/>
    </source>
</evidence>
<dbReference type="AlphaFoldDB" id="A0A547Q9J8"/>
<accession>A0A547Q9J8</accession>
<proteinExistence type="predicted"/>
<dbReference type="RefSeq" id="WP_142833254.1">
    <property type="nucleotide sequence ID" value="NZ_VFSV01000003.1"/>
</dbReference>
<dbReference type="InterPro" id="IPR010607">
    <property type="entry name" value="DUF1194"/>
</dbReference>
<dbReference type="OrthoDB" id="9792179at2"/>
<dbReference type="Pfam" id="PF06707">
    <property type="entry name" value="DUF1194"/>
    <property type="match status" value="1"/>
</dbReference>
<sequence length="235" mass="25283">MKWICLAILALGTAADAECRQALALGLDISGSVDAREYRLQLDGLAAALMSDEVQSAFFAIRSSHVDVAVYEWSGQQSTRITVPWTEVTAPDALAGIATRLSQARRPAADTTTALGAAMTTGATLLAERDCWRRVLDLSGDGISNTGPRPRDIRLSDSELTINGLVVAAEGASQADRSPVAAHELRRYFEAEVIRGPHSFVETAIGFENYSNAIKRKLLRELQVLVIGDAGRTDQ</sequence>
<dbReference type="InterPro" id="IPR036465">
    <property type="entry name" value="vWFA_dom_sf"/>
</dbReference>
<organism evidence="1 2">
    <name type="scientific">Palleronia caenipelagi</name>
    <dbReference type="NCBI Taxonomy" id="2489174"/>
    <lineage>
        <taxon>Bacteria</taxon>
        <taxon>Pseudomonadati</taxon>
        <taxon>Pseudomonadota</taxon>
        <taxon>Alphaproteobacteria</taxon>
        <taxon>Rhodobacterales</taxon>
        <taxon>Roseobacteraceae</taxon>
        <taxon>Palleronia</taxon>
    </lineage>
</organism>
<dbReference type="EMBL" id="VFSV01000003">
    <property type="protein sequence ID" value="TRD23063.1"/>
    <property type="molecule type" value="Genomic_DNA"/>
</dbReference>
<evidence type="ECO:0000313" key="2">
    <source>
        <dbReference type="Proteomes" id="UP000318590"/>
    </source>
</evidence>
<comment type="caution">
    <text evidence="1">The sequence shown here is derived from an EMBL/GenBank/DDBJ whole genome shotgun (WGS) entry which is preliminary data.</text>
</comment>
<keyword evidence="2" id="KW-1185">Reference proteome</keyword>
<dbReference type="SUPFAM" id="SSF53300">
    <property type="entry name" value="vWA-like"/>
    <property type="match status" value="1"/>
</dbReference>
<gene>
    <name evidence="1" type="ORF">FEV53_02540</name>
</gene>
<name>A0A547Q9J8_9RHOB</name>